<dbReference type="SMART" id="SM01067">
    <property type="entry name" value="CBM_3"/>
    <property type="match status" value="1"/>
</dbReference>
<dbReference type="SMART" id="SM00409">
    <property type="entry name" value="IG"/>
    <property type="match status" value="1"/>
</dbReference>
<dbReference type="Pfam" id="PF17963">
    <property type="entry name" value="Big_9"/>
    <property type="match status" value="1"/>
</dbReference>
<dbReference type="Gene3D" id="2.60.40.710">
    <property type="entry name" value="Endoglucanase-like"/>
    <property type="match status" value="1"/>
</dbReference>
<evidence type="ECO:0000259" key="3">
    <source>
        <dbReference type="PROSITE" id="PS51172"/>
    </source>
</evidence>
<dbReference type="SUPFAM" id="SSF49384">
    <property type="entry name" value="Carbohydrate-binding domain"/>
    <property type="match status" value="1"/>
</dbReference>
<dbReference type="Gene3D" id="2.60.40.10">
    <property type="entry name" value="Immunoglobulins"/>
    <property type="match status" value="1"/>
</dbReference>
<dbReference type="Pfam" id="PF13927">
    <property type="entry name" value="Ig_3"/>
    <property type="match status" value="1"/>
</dbReference>
<dbReference type="Proteomes" id="UP001202180">
    <property type="component" value="Unassembled WGS sequence"/>
</dbReference>
<protein>
    <submittedName>
        <fullName evidence="4">Immunoglobulin domain-containing protein</fullName>
    </submittedName>
</protein>
<feature type="chain" id="PRO_5047410536" evidence="1">
    <location>
        <begin position="23"/>
        <end position="905"/>
    </location>
</feature>
<dbReference type="InterPro" id="IPR007110">
    <property type="entry name" value="Ig-like_dom"/>
</dbReference>
<evidence type="ECO:0000259" key="2">
    <source>
        <dbReference type="PROSITE" id="PS50835"/>
    </source>
</evidence>
<organism evidence="4 5">
    <name type="scientific">Spirosoma liriopis</name>
    <dbReference type="NCBI Taxonomy" id="2937440"/>
    <lineage>
        <taxon>Bacteria</taxon>
        <taxon>Pseudomonadati</taxon>
        <taxon>Bacteroidota</taxon>
        <taxon>Cytophagia</taxon>
        <taxon>Cytophagales</taxon>
        <taxon>Cytophagaceae</taxon>
        <taxon>Spirosoma</taxon>
    </lineage>
</organism>
<accession>A0ABT0HNY8</accession>
<dbReference type="RefSeq" id="WP_248478189.1">
    <property type="nucleotide sequence ID" value="NZ_JALPRF010000003.1"/>
</dbReference>
<evidence type="ECO:0000313" key="5">
    <source>
        <dbReference type="Proteomes" id="UP001202180"/>
    </source>
</evidence>
<dbReference type="InterPro" id="IPR036966">
    <property type="entry name" value="CBM3_sf"/>
</dbReference>
<dbReference type="InterPro" id="IPR036179">
    <property type="entry name" value="Ig-like_dom_sf"/>
</dbReference>
<feature type="domain" description="Ig-like" evidence="2">
    <location>
        <begin position="37"/>
        <end position="121"/>
    </location>
</feature>
<evidence type="ECO:0000256" key="1">
    <source>
        <dbReference type="SAM" id="SignalP"/>
    </source>
</evidence>
<reference evidence="4 5" key="1">
    <citation type="submission" date="2022-04" db="EMBL/GenBank/DDBJ databases">
        <title>Spirosoma sp. strain RP8 genome sequencing and assembly.</title>
        <authorList>
            <person name="Jung Y."/>
        </authorList>
    </citation>
    <scope>NUCLEOTIDE SEQUENCE [LARGE SCALE GENOMIC DNA]</scope>
    <source>
        <strain evidence="4 5">RP8</strain>
    </source>
</reference>
<dbReference type="InterPro" id="IPR003599">
    <property type="entry name" value="Ig_sub"/>
</dbReference>
<gene>
    <name evidence="4" type="ORF">M0L20_17080</name>
</gene>
<dbReference type="InterPro" id="IPR001434">
    <property type="entry name" value="OmcB-like_DUF11"/>
</dbReference>
<feature type="signal peptide" evidence="1">
    <location>
        <begin position="1"/>
        <end position="22"/>
    </location>
</feature>
<dbReference type="SUPFAM" id="SSF48726">
    <property type="entry name" value="Immunoglobulin"/>
    <property type="match status" value="1"/>
</dbReference>
<keyword evidence="1" id="KW-0732">Signal</keyword>
<comment type="caution">
    <text evidence="4">The sequence shown here is derived from an EMBL/GenBank/DDBJ whole genome shotgun (WGS) entry which is preliminary data.</text>
</comment>
<feature type="domain" description="CBM3" evidence="3">
    <location>
        <begin position="656"/>
        <end position="808"/>
    </location>
</feature>
<sequence length="905" mass="93109">MRNTLRLLFVLLSTAVLHPASGTGKNYLAKAVGIQNPGCDEVKITKQPEDFVAANGGTITIPVEVSGPVTKFQWYKDGGEISGQTSATLVLSGANASSAGQYRLVATNSCSSVTSNAVQVSVLSPTSLGGMMSVSGDYVPGGQVTYQIVVTNYGQTAQINNPGDEFTNVLPSYLTYASSSASSGSTSFNGGKVSWNGTLIQLNPITITIKATIKNNAGGQVITNQGTVYYDRDGNGYFAGGSGTNEETNPTNTTSFTVSCADRPLQITNSGPLTCAVSSVQLTVTGGDEGSTYVFKPSVLSGSATSPVASVTLAGTYSVTATNPGGCTATAANTTTVVGDKVAAALNFQNLNTAYCKSVPAVPLVASPAGGKFTINQIPSTTLTPSTLAAGIYTVSYSYTATNGCQSTLEQQVTINELPTPTIEGLANAYCQNGTAVTLSGNPAGGNFTVDNTAATQFDPATLSVGQHTVIYAYTNGSGCSNTATQSVTINPLPNVSLTGLAAAYCQDAPAVTLAPLGNPTGGSFTLDGSPAMVFTPATLSLGDHTIRYSYSDANGCTNTATKTVTVKQTPTSPTVVTQAGGPYPAGASSLTISQNTGNVILTVSGCTGGSISWNGGNANTLAVSTANLGTQTFTATCTTDGCTSPQATATVTVVAPTLKVLSRDPDNGQLNNNTIKPYLLLQNAGTTPIAYSSITLRYWLTTENNVPLLFQKNYVPIGPNNLNLRYVPLSPARQGATGYIEYSFNAGAGNLASNGDSGPLEVQLNKQDYSLFVQSDDYSYSNNNSFTLNPRITAYQNGVIFYGQEPTGTGSTREAAPEAGSGLVVNVLGNPVVGQSAEIEISGASGKAVHVKLVDLQGKTLHSQSIREASSVERVSLPLGNAQGLLLLDVSTASQRQQIKILRP</sequence>
<dbReference type="InterPro" id="IPR001956">
    <property type="entry name" value="CBM3"/>
</dbReference>
<dbReference type="Pfam" id="PF01345">
    <property type="entry name" value="DUF11"/>
    <property type="match status" value="1"/>
</dbReference>
<name>A0ABT0HNY8_9BACT</name>
<proteinExistence type="predicted"/>
<dbReference type="PROSITE" id="PS51172">
    <property type="entry name" value="CBM3"/>
    <property type="match status" value="1"/>
</dbReference>
<dbReference type="PROSITE" id="PS50835">
    <property type="entry name" value="IG_LIKE"/>
    <property type="match status" value="1"/>
</dbReference>
<dbReference type="InterPro" id="IPR013783">
    <property type="entry name" value="Ig-like_fold"/>
</dbReference>
<dbReference type="Pfam" id="PF00942">
    <property type="entry name" value="CBM_3"/>
    <property type="match status" value="1"/>
</dbReference>
<dbReference type="EMBL" id="JALPRF010000003">
    <property type="protein sequence ID" value="MCK8493582.1"/>
    <property type="molecule type" value="Genomic_DNA"/>
</dbReference>
<dbReference type="InterPro" id="IPR008965">
    <property type="entry name" value="CBM2/CBM3_carb-bd_dom_sf"/>
</dbReference>
<evidence type="ECO:0000313" key="4">
    <source>
        <dbReference type="EMBL" id="MCK8493582.1"/>
    </source>
</evidence>
<keyword evidence="5" id="KW-1185">Reference proteome</keyword>